<evidence type="ECO:0000256" key="4">
    <source>
        <dbReference type="ARBA" id="ARBA00023002"/>
    </source>
</evidence>
<dbReference type="SUPFAM" id="SSF48264">
    <property type="entry name" value="Cytochrome P450"/>
    <property type="match status" value="1"/>
</dbReference>
<dbReference type="PANTHER" id="PTHR24291:SF50">
    <property type="entry name" value="BIFUNCTIONAL ALBAFLAVENONE MONOOXYGENASE_TERPENE SYNTHASE"/>
    <property type="match status" value="1"/>
</dbReference>
<protein>
    <submittedName>
        <fullName evidence="8">Cytochrome P450</fullName>
    </submittedName>
</protein>
<proteinExistence type="inferred from homology"/>
<dbReference type="Pfam" id="PF00067">
    <property type="entry name" value="p450"/>
    <property type="match status" value="1"/>
</dbReference>
<dbReference type="PANTHER" id="PTHR24291">
    <property type="entry name" value="CYTOCHROME P450 FAMILY 4"/>
    <property type="match status" value="1"/>
</dbReference>
<dbReference type="CDD" id="cd20620">
    <property type="entry name" value="CYP132-like"/>
    <property type="match status" value="1"/>
</dbReference>
<evidence type="ECO:0000313" key="9">
    <source>
        <dbReference type="Proteomes" id="UP001596091"/>
    </source>
</evidence>
<evidence type="ECO:0000256" key="2">
    <source>
        <dbReference type="ARBA" id="ARBA00022617"/>
    </source>
</evidence>
<reference evidence="9" key="1">
    <citation type="journal article" date="2019" name="Int. J. Syst. Evol. Microbiol.">
        <title>The Global Catalogue of Microorganisms (GCM) 10K type strain sequencing project: providing services to taxonomists for standard genome sequencing and annotation.</title>
        <authorList>
            <consortium name="The Broad Institute Genomics Platform"/>
            <consortium name="The Broad Institute Genome Sequencing Center for Infectious Disease"/>
            <person name="Wu L."/>
            <person name="Ma J."/>
        </authorList>
    </citation>
    <scope>NUCLEOTIDE SEQUENCE [LARGE SCALE GENOMIC DNA]</scope>
    <source>
        <strain evidence="9">JCM 4087</strain>
    </source>
</reference>
<evidence type="ECO:0000256" key="7">
    <source>
        <dbReference type="RuleBase" id="RU000461"/>
    </source>
</evidence>
<accession>A0ABW1EI69</accession>
<evidence type="ECO:0000256" key="1">
    <source>
        <dbReference type="ARBA" id="ARBA00010617"/>
    </source>
</evidence>
<dbReference type="InterPro" id="IPR050196">
    <property type="entry name" value="Cytochrome_P450_Monoox"/>
</dbReference>
<dbReference type="PRINTS" id="PR00463">
    <property type="entry name" value="EP450I"/>
</dbReference>
<dbReference type="Proteomes" id="UP001596091">
    <property type="component" value="Unassembled WGS sequence"/>
</dbReference>
<dbReference type="PRINTS" id="PR00385">
    <property type="entry name" value="P450"/>
</dbReference>
<evidence type="ECO:0000256" key="3">
    <source>
        <dbReference type="ARBA" id="ARBA00022723"/>
    </source>
</evidence>
<gene>
    <name evidence="8" type="ORF">ACFPT7_16930</name>
</gene>
<dbReference type="RefSeq" id="WP_263341123.1">
    <property type="nucleotide sequence ID" value="NZ_JAGSYH010000006.1"/>
</dbReference>
<dbReference type="Gene3D" id="1.10.630.10">
    <property type="entry name" value="Cytochrome P450"/>
    <property type="match status" value="1"/>
</dbReference>
<keyword evidence="3 7" id="KW-0479">Metal-binding</keyword>
<dbReference type="InterPro" id="IPR002401">
    <property type="entry name" value="Cyt_P450_E_grp-I"/>
</dbReference>
<keyword evidence="9" id="KW-1185">Reference proteome</keyword>
<evidence type="ECO:0000313" key="8">
    <source>
        <dbReference type="EMBL" id="MFC5863992.1"/>
    </source>
</evidence>
<keyword evidence="2 7" id="KW-0349">Heme</keyword>
<name>A0ABW1EI69_9BACT</name>
<evidence type="ECO:0000256" key="5">
    <source>
        <dbReference type="ARBA" id="ARBA00023004"/>
    </source>
</evidence>
<evidence type="ECO:0000256" key="6">
    <source>
        <dbReference type="ARBA" id="ARBA00023033"/>
    </source>
</evidence>
<dbReference type="EMBL" id="JBHSPH010000008">
    <property type="protein sequence ID" value="MFC5863992.1"/>
    <property type="molecule type" value="Genomic_DNA"/>
</dbReference>
<comment type="similarity">
    <text evidence="1 7">Belongs to the cytochrome P450 family.</text>
</comment>
<comment type="caution">
    <text evidence="8">The sequence shown here is derived from an EMBL/GenBank/DDBJ whole genome shotgun (WGS) entry which is preliminary data.</text>
</comment>
<dbReference type="InterPro" id="IPR001128">
    <property type="entry name" value="Cyt_P450"/>
</dbReference>
<dbReference type="InterPro" id="IPR017972">
    <property type="entry name" value="Cyt_P450_CS"/>
</dbReference>
<sequence>MAVTAQNVRVNGEAAVASDPIIHKGKYRFPPGLRLNLPLYTGRSFFDRTNPILLFEYLQRYGRAAHYRLLWHHIVLLNDPSDIREVLVDKAQCFIKERTQKRMKILLGDGLITADGEVHKRHRRIAAPAFHRQRIQAYASTIVEYAAAMADEWKPGKQMDVAAEMMRLALRITARTLFDTEVTEEIHAINDEANAVMDIYNDLIAMPRAEDLLRWRVPIPVLKRFQRSKDRLDSVVDRMIARKREEMVRVGREAESARTDLLSMLIAARDEEARSGGLSDLELRDEVMTIFLAGYETVANALAWTWLLLGQNPEVEAELIAELRRVLGGRLPTLDDVAKLTYTEMVFAEAMRLYPPAWAMGRQAICDVEIGPYHFPKGTFLFFSQYIVHRDQRFYDEPLEFRTERFTPEAKAQRPRFAYFPFGGGGRQCIGESFAWMEGVLVLATLAQRWQLDVVKEQKIALQPKITLRPKHGIRVIPHMRQK</sequence>
<keyword evidence="6 7" id="KW-0503">Monooxygenase</keyword>
<dbReference type="InterPro" id="IPR036396">
    <property type="entry name" value="Cyt_P450_sf"/>
</dbReference>
<keyword evidence="5 7" id="KW-0408">Iron</keyword>
<organism evidence="8 9">
    <name type="scientific">Acidicapsa dinghuensis</name>
    <dbReference type="NCBI Taxonomy" id="2218256"/>
    <lineage>
        <taxon>Bacteria</taxon>
        <taxon>Pseudomonadati</taxon>
        <taxon>Acidobacteriota</taxon>
        <taxon>Terriglobia</taxon>
        <taxon>Terriglobales</taxon>
        <taxon>Acidobacteriaceae</taxon>
        <taxon>Acidicapsa</taxon>
    </lineage>
</organism>
<keyword evidence="4 7" id="KW-0560">Oxidoreductase</keyword>
<dbReference type="PROSITE" id="PS00086">
    <property type="entry name" value="CYTOCHROME_P450"/>
    <property type="match status" value="1"/>
</dbReference>